<dbReference type="InterPro" id="IPR024445">
    <property type="entry name" value="Tnp_ISXO2-like"/>
</dbReference>
<protein>
    <submittedName>
        <fullName evidence="2">Ribosomal protein L37AE/L43A</fullName>
    </submittedName>
</protein>
<dbReference type="InterPro" id="IPR024442">
    <property type="entry name" value="Transposase_Zn_ribbon"/>
</dbReference>
<name>A0ABR6JNP7_9XANT</name>
<keyword evidence="2" id="KW-0687">Ribonucleoprotein</keyword>
<keyword evidence="3" id="KW-1185">Reference proteome</keyword>
<evidence type="ECO:0000259" key="1">
    <source>
        <dbReference type="SMART" id="SM01126"/>
    </source>
</evidence>
<sequence>MTFNRIQFQKGLSIPAFLSRYGSEAQCVEALMQARWPNGFVCPQCGYTHASRFERGRQQLWQCTRCRVQTSLTAGTPMADTKLSLQVWWLAIYLVSQAKNGIAALELARQLGVCYRTAWRIKHKVMAAMADREQSRRLEGEVQIDDAYLGGERAGGPGEPQWRNKVPFIAAVSLQHGRPHYLRLDVVSSFRRSVVHTWAQQALAPDTHVVSDGLTAFTGVSWAGLTHDAIVTGGGRKGAQQPRLRWINTILGNLKTALSGTHHAVDFSKYGARYLHAHAYRFNRRFDLAAMVPRLASALAGAGKRTERQLRTPAEPQR</sequence>
<gene>
    <name evidence="2" type="ORF">FHR60_003131</name>
</gene>
<organism evidence="2 3">
    <name type="scientific">Xanthomonas cannabis</name>
    <dbReference type="NCBI Taxonomy" id="1885674"/>
    <lineage>
        <taxon>Bacteria</taxon>
        <taxon>Pseudomonadati</taxon>
        <taxon>Pseudomonadota</taxon>
        <taxon>Gammaproteobacteria</taxon>
        <taxon>Lysobacterales</taxon>
        <taxon>Lysobacteraceae</taxon>
        <taxon>Xanthomonas</taxon>
    </lineage>
</organism>
<dbReference type="Pfam" id="PF12760">
    <property type="entry name" value="Zn_ribbon_IS1595"/>
    <property type="match status" value="1"/>
</dbReference>
<dbReference type="GO" id="GO:0005840">
    <property type="term" value="C:ribosome"/>
    <property type="evidence" value="ECO:0007669"/>
    <property type="project" value="UniProtKB-KW"/>
</dbReference>
<feature type="domain" description="ISXO2-like transposase" evidence="1">
    <location>
        <begin position="137"/>
        <end position="283"/>
    </location>
</feature>
<evidence type="ECO:0000313" key="3">
    <source>
        <dbReference type="Proteomes" id="UP000554726"/>
    </source>
</evidence>
<dbReference type="Pfam" id="PF12762">
    <property type="entry name" value="DDE_Tnp_IS1595"/>
    <property type="match status" value="1"/>
</dbReference>
<dbReference type="RefSeq" id="WP_184441596.1">
    <property type="nucleotide sequence ID" value="NZ_JACHNS010000006.1"/>
</dbReference>
<reference evidence="2 3" key="1">
    <citation type="submission" date="2020-08" db="EMBL/GenBank/DDBJ databases">
        <title>Studying the diversity of plant-associated saprophytic bacteria and their role in host health and plant-pathogen interactions.</title>
        <authorList>
            <person name="Potnis N."/>
        </authorList>
    </citation>
    <scope>NUCLEOTIDE SEQUENCE [LARGE SCALE GENOMIC DNA]</scope>
    <source>
        <strain evidence="2 3">F16</strain>
    </source>
</reference>
<dbReference type="Proteomes" id="UP000554726">
    <property type="component" value="Unassembled WGS sequence"/>
</dbReference>
<proteinExistence type="predicted"/>
<comment type="caution">
    <text evidence="2">The sequence shown here is derived from an EMBL/GenBank/DDBJ whole genome shotgun (WGS) entry which is preliminary data.</text>
</comment>
<keyword evidence="2" id="KW-0689">Ribosomal protein</keyword>
<dbReference type="SMART" id="SM01126">
    <property type="entry name" value="DDE_Tnp_IS1595"/>
    <property type="match status" value="1"/>
</dbReference>
<dbReference type="EMBL" id="JACHNS010000006">
    <property type="protein sequence ID" value="MBB4594430.1"/>
    <property type="molecule type" value="Genomic_DNA"/>
</dbReference>
<accession>A0ABR6JNP7</accession>
<evidence type="ECO:0000313" key="2">
    <source>
        <dbReference type="EMBL" id="MBB4594430.1"/>
    </source>
</evidence>
<dbReference type="NCBIfam" id="NF033547">
    <property type="entry name" value="transpos_IS1595"/>
    <property type="match status" value="1"/>
</dbReference>